<evidence type="ECO:0000313" key="10">
    <source>
        <dbReference type="EMBL" id="QID16167.1"/>
    </source>
</evidence>
<dbReference type="PANTHER" id="PTHR24095:SF14">
    <property type="entry name" value="ACETYL-COENZYME A SYNTHETASE 1"/>
    <property type="match status" value="1"/>
</dbReference>
<dbReference type="InterPro" id="IPR045851">
    <property type="entry name" value="AMP-bd_C_sf"/>
</dbReference>
<organism evidence="10 11">
    <name type="scientific">Nitrogeniibacter mangrovi</name>
    <dbReference type="NCBI Taxonomy" id="2016596"/>
    <lineage>
        <taxon>Bacteria</taxon>
        <taxon>Pseudomonadati</taxon>
        <taxon>Pseudomonadota</taxon>
        <taxon>Betaproteobacteria</taxon>
        <taxon>Rhodocyclales</taxon>
        <taxon>Zoogloeaceae</taxon>
        <taxon>Nitrogeniibacter</taxon>
    </lineage>
</organism>
<dbReference type="InterPro" id="IPR025110">
    <property type="entry name" value="AMP-bd_C"/>
</dbReference>
<dbReference type="InterPro" id="IPR032387">
    <property type="entry name" value="ACAS_N"/>
</dbReference>
<evidence type="ECO:0000256" key="2">
    <source>
        <dbReference type="ARBA" id="ARBA00013275"/>
    </source>
</evidence>
<feature type="domain" description="AMP-binding enzyme C-terminal" evidence="8">
    <location>
        <begin position="537"/>
        <end position="619"/>
    </location>
</feature>
<dbReference type="Gene3D" id="3.40.50.12780">
    <property type="entry name" value="N-terminal domain of ligase-like"/>
    <property type="match status" value="1"/>
</dbReference>
<accession>A0A6C1AXV5</accession>
<dbReference type="Pfam" id="PF13193">
    <property type="entry name" value="AMP-binding_C"/>
    <property type="match status" value="1"/>
</dbReference>
<evidence type="ECO:0000256" key="5">
    <source>
        <dbReference type="ARBA" id="ARBA00022840"/>
    </source>
</evidence>
<dbReference type="GO" id="GO:0003987">
    <property type="term" value="F:acetate-CoA ligase activity"/>
    <property type="evidence" value="ECO:0007669"/>
    <property type="project" value="UniProtKB-EC"/>
</dbReference>
<evidence type="ECO:0000259" key="7">
    <source>
        <dbReference type="Pfam" id="PF00501"/>
    </source>
</evidence>
<dbReference type="SUPFAM" id="SSF56801">
    <property type="entry name" value="Acetyl-CoA synthetase-like"/>
    <property type="match status" value="1"/>
</dbReference>
<evidence type="ECO:0000256" key="4">
    <source>
        <dbReference type="ARBA" id="ARBA00022741"/>
    </source>
</evidence>
<gene>
    <name evidence="10" type="ORF">G3580_00130</name>
</gene>
<evidence type="ECO:0000256" key="3">
    <source>
        <dbReference type="ARBA" id="ARBA00022598"/>
    </source>
</evidence>
<dbReference type="Pfam" id="PF16177">
    <property type="entry name" value="ACAS_N"/>
    <property type="match status" value="1"/>
</dbReference>
<feature type="domain" description="Acetyl-coenzyme A synthetase N-terminal" evidence="9">
    <location>
        <begin position="29"/>
        <end position="84"/>
    </location>
</feature>
<dbReference type="EMBL" id="CP048836">
    <property type="protein sequence ID" value="QID16167.1"/>
    <property type="molecule type" value="Genomic_DNA"/>
</dbReference>
<proteinExistence type="inferred from homology"/>
<dbReference type="Gene3D" id="3.30.300.30">
    <property type="match status" value="1"/>
</dbReference>
<dbReference type="InterPro" id="IPR000873">
    <property type="entry name" value="AMP-dep_synth/lig_dom"/>
</dbReference>
<keyword evidence="11" id="KW-1185">Reference proteome</keyword>
<dbReference type="PANTHER" id="PTHR24095">
    <property type="entry name" value="ACETYL-COENZYME A SYNTHETASE"/>
    <property type="match status" value="1"/>
</dbReference>
<keyword evidence="4" id="KW-0547">Nucleotide-binding</keyword>
<evidence type="ECO:0000313" key="11">
    <source>
        <dbReference type="Proteomes" id="UP000501991"/>
    </source>
</evidence>
<dbReference type="RefSeq" id="WP_173763333.1">
    <property type="nucleotide sequence ID" value="NZ_CP048836.1"/>
</dbReference>
<evidence type="ECO:0000259" key="8">
    <source>
        <dbReference type="Pfam" id="PF13193"/>
    </source>
</evidence>
<dbReference type="GO" id="GO:0005524">
    <property type="term" value="F:ATP binding"/>
    <property type="evidence" value="ECO:0007669"/>
    <property type="project" value="UniProtKB-KW"/>
</dbReference>
<protein>
    <recommendedName>
        <fullName evidence="2">acetate--CoA ligase</fullName>
        <ecNumber evidence="2">6.2.1.1</ecNumber>
    </recommendedName>
</protein>
<dbReference type="Proteomes" id="UP000501991">
    <property type="component" value="Chromosome"/>
</dbReference>
<dbReference type="GO" id="GO:0006085">
    <property type="term" value="P:acetyl-CoA biosynthetic process"/>
    <property type="evidence" value="ECO:0007669"/>
    <property type="project" value="TreeGrafter"/>
</dbReference>
<evidence type="ECO:0000256" key="1">
    <source>
        <dbReference type="ARBA" id="ARBA00006432"/>
    </source>
</evidence>
<feature type="domain" description="AMP-dependent synthetase/ligase" evidence="7">
    <location>
        <begin position="88"/>
        <end position="484"/>
    </location>
</feature>
<dbReference type="InterPro" id="IPR020845">
    <property type="entry name" value="AMP-binding_CS"/>
</dbReference>
<dbReference type="Pfam" id="PF00501">
    <property type="entry name" value="AMP-binding"/>
    <property type="match status" value="1"/>
</dbReference>
<dbReference type="InterPro" id="IPR042099">
    <property type="entry name" value="ANL_N_sf"/>
</dbReference>
<dbReference type="AlphaFoldDB" id="A0A6C1AXV5"/>
<evidence type="ECO:0000256" key="6">
    <source>
        <dbReference type="ARBA" id="ARBA00022990"/>
    </source>
</evidence>
<dbReference type="PROSITE" id="PS00455">
    <property type="entry name" value="AMP_BINDING"/>
    <property type="match status" value="1"/>
</dbReference>
<dbReference type="KEGG" id="azq:G3580_00130"/>
<reference evidence="10 11" key="1">
    <citation type="submission" date="2020-02" db="EMBL/GenBank/DDBJ databases">
        <title>Nitrogenibacter mangrovi gen. nov., sp. nov. isolated from mangrove sediment, a denitrifying betaproteobacterium.</title>
        <authorList>
            <person name="Liao H."/>
            <person name="Tian Y."/>
        </authorList>
    </citation>
    <scope>NUCLEOTIDE SEQUENCE [LARGE SCALE GENOMIC DNA]</scope>
    <source>
        <strain evidence="10 11">M9-3-2</strain>
    </source>
</reference>
<evidence type="ECO:0000259" key="9">
    <source>
        <dbReference type="Pfam" id="PF16177"/>
    </source>
</evidence>
<dbReference type="EC" id="6.2.1.1" evidence="2"/>
<keyword evidence="5" id="KW-0067">ATP-binding</keyword>
<comment type="similarity">
    <text evidence="1">Belongs to the ATP-dependent AMP-binding enzyme family.</text>
</comment>
<keyword evidence="3" id="KW-0436">Ligase</keyword>
<sequence length="660" mass="71728">MKTYLAHGTRFEDTALCRFLNDYGHADLDALHASAREEPTRFWAEVEDAVGLTWHRRYHTVCDLSHGPEWPRWFVGGELDLFENLVGRRARATPEQPALIWEGDDGDLRRFSWRELDDAARRLTTALARLGVCPGERIAMYLPMVPETAVVFLAAARLGAIVLPLFSGYGADAVASRLIDSEAMVMVCADGYLRRGKRVDMLGEARSAAAAAPALAHLLVVPRLGTPWAPQASGQWREWDYRSLVAACDPDTGPTIHGTATPLMILYTSGTTGRPKGVVHTHAGFPLKAAQDLLMAFDLNPGDRLAWITDMGWMMGPWLVFGGLLRGATLVFFEGTPDHPTPDRIWQLVGRHRLTHLGLSPTLARLLMAAGDAGLPQPGQLDSLRVFGSTGEPWNDAPWHWLFESVGQGRCPIINYSGGTEIGGGILGCFPGLAQKPCGFAGPIPGMQADVVDAEGTSLLDQDGDEVGELVLRAPWPGMAHGFWRDAARYLDTYWSRFPGLWVHGDWARVDADGHWFIQGRSDDTLKIAGKRVGPAEYESALVAHPLVAEAVAIGVPHPVKGEVATCFVTLADPAAADSADWHAHETALIAHVAGLLGKPLAPARVHRVSALPRTRNGKILRRLVRAVWLGADPGDLGSLENPSALDALRDYRDSLEAVV</sequence>
<keyword evidence="6" id="KW-0007">Acetylation</keyword>
<name>A0A6C1AXV5_9RHOO</name>